<feature type="chain" id="PRO_5032623026" description="Rapid alkalinization factor-like" evidence="2">
    <location>
        <begin position="32"/>
        <end position="118"/>
    </location>
</feature>
<evidence type="ECO:0008006" key="5">
    <source>
        <dbReference type="Google" id="ProtNLM"/>
    </source>
</evidence>
<dbReference type="Proteomes" id="UP000607653">
    <property type="component" value="Unassembled WGS sequence"/>
</dbReference>
<dbReference type="AlphaFoldDB" id="A0A822XZA0"/>
<feature type="region of interest" description="Disordered" evidence="1">
    <location>
        <begin position="76"/>
        <end position="101"/>
    </location>
</feature>
<keyword evidence="4" id="KW-1185">Reference proteome</keyword>
<accession>A0A822XZA0</accession>
<evidence type="ECO:0000313" key="4">
    <source>
        <dbReference type="Proteomes" id="UP000607653"/>
    </source>
</evidence>
<evidence type="ECO:0000313" key="3">
    <source>
        <dbReference type="EMBL" id="DAD24135.1"/>
    </source>
</evidence>
<evidence type="ECO:0000256" key="1">
    <source>
        <dbReference type="SAM" id="MobiDB-lite"/>
    </source>
</evidence>
<organism evidence="3 4">
    <name type="scientific">Nelumbo nucifera</name>
    <name type="common">Sacred lotus</name>
    <dbReference type="NCBI Taxonomy" id="4432"/>
    <lineage>
        <taxon>Eukaryota</taxon>
        <taxon>Viridiplantae</taxon>
        <taxon>Streptophyta</taxon>
        <taxon>Embryophyta</taxon>
        <taxon>Tracheophyta</taxon>
        <taxon>Spermatophyta</taxon>
        <taxon>Magnoliopsida</taxon>
        <taxon>Proteales</taxon>
        <taxon>Nelumbonaceae</taxon>
        <taxon>Nelumbo</taxon>
    </lineage>
</organism>
<proteinExistence type="predicted"/>
<protein>
    <recommendedName>
        <fullName evidence="5">Rapid alkalinization factor-like</fullName>
    </recommendedName>
</protein>
<sequence>MANRSMISFLNFVLAVLLLLLPLLCSSIAAAAEIRYEQKPCNGSIADCYEEEELLMESEISRRILAQSDPVTDISKVNNDNPCGKQSNGRPYKSCVGPKNGVRPCTQGNGCDRIYAGS</sequence>
<keyword evidence="2" id="KW-0732">Signal</keyword>
<dbReference type="PANTHER" id="PTHR33136:SF4">
    <property type="entry name" value="PROTEIN RALF-LIKE 32"/>
    <property type="match status" value="1"/>
</dbReference>
<gene>
    <name evidence="3" type="ORF">HUJ06_025598</name>
</gene>
<feature type="signal peptide" evidence="2">
    <location>
        <begin position="1"/>
        <end position="31"/>
    </location>
</feature>
<reference evidence="3 4" key="1">
    <citation type="journal article" date="2020" name="Mol. Biol. Evol.">
        <title>Distinct Expression and Methylation Patterns for Genes with Different Fates following a Single Whole-Genome Duplication in Flowering Plants.</title>
        <authorList>
            <person name="Shi T."/>
            <person name="Rahmani R.S."/>
            <person name="Gugger P.F."/>
            <person name="Wang M."/>
            <person name="Li H."/>
            <person name="Zhang Y."/>
            <person name="Li Z."/>
            <person name="Wang Q."/>
            <person name="Van de Peer Y."/>
            <person name="Marchal K."/>
            <person name="Chen J."/>
        </authorList>
    </citation>
    <scope>NUCLEOTIDE SEQUENCE [LARGE SCALE GENOMIC DNA]</scope>
    <source>
        <tissue evidence="3">Leaf</tissue>
    </source>
</reference>
<dbReference type="PANTHER" id="PTHR33136">
    <property type="entry name" value="RAPID ALKALINIZATION FACTOR-LIKE"/>
    <property type="match status" value="1"/>
</dbReference>
<feature type="compositionally biased region" description="Polar residues" evidence="1">
    <location>
        <begin position="76"/>
        <end position="89"/>
    </location>
</feature>
<evidence type="ECO:0000256" key="2">
    <source>
        <dbReference type="SAM" id="SignalP"/>
    </source>
</evidence>
<comment type="caution">
    <text evidence="3">The sequence shown here is derived from an EMBL/GenBank/DDBJ whole genome shotgun (WGS) entry which is preliminary data.</text>
</comment>
<name>A0A822XZA0_NELNU</name>
<dbReference type="EMBL" id="DUZY01000001">
    <property type="protein sequence ID" value="DAD24135.1"/>
    <property type="molecule type" value="Genomic_DNA"/>
</dbReference>